<evidence type="ECO:0000313" key="2">
    <source>
        <dbReference type="Proteomes" id="UP000598775"/>
    </source>
</evidence>
<comment type="caution">
    <text evidence="1">The sequence shown here is derived from an EMBL/GenBank/DDBJ whole genome shotgun (WGS) entry which is preliminary data.</text>
</comment>
<dbReference type="EMBL" id="BMGP01000002">
    <property type="protein sequence ID" value="GGF17330.1"/>
    <property type="molecule type" value="Genomic_DNA"/>
</dbReference>
<keyword evidence="2" id="KW-1185">Reference proteome</keyword>
<accession>A0A917B3E1</accession>
<organism evidence="1 2">
    <name type="scientific">Subtercola lobariae</name>
    <dbReference type="NCBI Taxonomy" id="1588641"/>
    <lineage>
        <taxon>Bacteria</taxon>
        <taxon>Bacillati</taxon>
        <taxon>Actinomycetota</taxon>
        <taxon>Actinomycetes</taxon>
        <taxon>Micrococcales</taxon>
        <taxon>Microbacteriaceae</taxon>
        <taxon>Subtercola</taxon>
    </lineage>
</organism>
<name>A0A917B3E1_9MICO</name>
<dbReference type="AlphaFoldDB" id="A0A917B3E1"/>
<evidence type="ECO:0000313" key="1">
    <source>
        <dbReference type="EMBL" id="GGF17330.1"/>
    </source>
</evidence>
<gene>
    <name evidence="1" type="ORF">GCM10011399_08870</name>
</gene>
<proteinExistence type="predicted"/>
<protein>
    <submittedName>
        <fullName evidence="1">Uncharacterized protein</fullName>
    </submittedName>
</protein>
<dbReference type="RefSeq" id="WP_188674459.1">
    <property type="nucleotide sequence ID" value="NZ_BMGP01000002.1"/>
</dbReference>
<sequence>MSDTVYTAILDSGSTTESIELEFIEGLPQKSLVRTADIDGEPAEVVWELDPDAAEYTYRPLEIEEGADA</sequence>
<reference evidence="1 2" key="1">
    <citation type="journal article" date="2014" name="Int. J. Syst. Evol. Microbiol.">
        <title>Complete genome sequence of Corynebacterium casei LMG S-19264T (=DSM 44701T), isolated from a smear-ripened cheese.</title>
        <authorList>
            <consortium name="US DOE Joint Genome Institute (JGI-PGF)"/>
            <person name="Walter F."/>
            <person name="Albersmeier A."/>
            <person name="Kalinowski J."/>
            <person name="Ruckert C."/>
        </authorList>
    </citation>
    <scope>NUCLEOTIDE SEQUENCE [LARGE SCALE GENOMIC DNA]</scope>
    <source>
        <strain evidence="1 2">CGMCC 1.12976</strain>
    </source>
</reference>
<dbReference type="Proteomes" id="UP000598775">
    <property type="component" value="Unassembled WGS sequence"/>
</dbReference>